<dbReference type="InterPro" id="IPR006710">
    <property type="entry name" value="Glyco_hydro_43"/>
</dbReference>
<dbReference type="InterPro" id="IPR023296">
    <property type="entry name" value="Glyco_hydro_beta-prop_sf"/>
</dbReference>
<proteinExistence type="inferred from homology"/>
<keyword evidence="2" id="KW-0858">Xylan degradation</keyword>
<keyword evidence="3 7" id="KW-0378">Hydrolase</keyword>
<dbReference type="Proteomes" id="UP000199138">
    <property type="component" value="Unassembled WGS sequence"/>
</dbReference>
<evidence type="ECO:0000256" key="3">
    <source>
        <dbReference type="ARBA" id="ARBA00022801"/>
    </source>
</evidence>
<protein>
    <submittedName>
        <fullName evidence="8">Glycosyl hydrolases family 43</fullName>
    </submittedName>
</protein>
<name>A0A1I7GDF2_9FLAO</name>
<keyword evidence="9" id="KW-1185">Reference proteome</keyword>
<dbReference type="CDD" id="cd18827">
    <property type="entry name" value="GH43_XlnD-like"/>
    <property type="match status" value="1"/>
</dbReference>
<feature type="site" description="Important for catalytic activity, responsible for pKa modulation of the active site Glu and correct orientation of both the proton donor and substrate" evidence="6">
    <location>
        <position position="178"/>
    </location>
</feature>
<dbReference type="AlphaFoldDB" id="A0A1I7GDF2"/>
<dbReference type="GO" id="GO:0004553">
    <property type="term" value="F:hydrolase activity, hydrolyzing O-glycosyl compounds"/>
    <property type="evidence" value="ECO:0007669"/>
    <property type="project" value="InterPro"/>
</dbReference>
<dbReference type="PANTHER" id="PTHR43772">
    <property type="entry name" value="ENDO-1,4-BETA-XYLANASE"/>
    <property type="match status" value="1"/>
</dbReference>
<dbReference type="PROSITE" id="PS51257">
    <property type="entry name" value="PROKAR_LIPOPROTEIN"/>
    <property type="match status" value="1"/>
</dbReference>
<evidence type="ECO:0000256" key="7">
    <source>
        <dbReference type="RuleBase" id="RU361187"/>
    </source>
</evidence>
<evidence type="ECO:0000256" key="5">
    <source>
        <dbReference type="ARBA" id="ARBA00023295"/>
    </source>
</evidence>
<dbReference type="STRING" id="1224947.SAMN05216480_104125"/>
<dbReference type="Pfam" id="PF04616">
    <property type="entry name" value="Glyco_hydro_43"/>
    <property type="match status" value="1"/>
</dbReference>
<dbReference type="GO" id="GO:0045493">
    <property type="term" value="P:xylan catabolic process"/>
    <property type="evidence" value="ECO:0007669"/>
    <property type="project" value="UniProtKB-KW"/>
</dbReference>
<evidence type="ECO:0000256" key="6">
    <source>
        <dbReference type="PIRSR" id="PIRSR606710-2"/>
    </source>
</evidence>
<gene>
    <name evidence="8" type="ORF">SAMN05216480_104125</name>
</gene>
<dbReference type="Gene3D" id="2.115.10.20">
    <property type="entry name" value="Glycosyl hydrolase domain, family 43"/>
    <property type="match status" value="1"/>
</dbReference>
<evidence type="ECO:0000313" key="8">
    <source>
        <dbReference type="EMBL" id="SFU46474.1"/>
    </source>
</evidence>
<keyword evidence="4" id="KW-0119">Carbohydrate metabolism</keyword>
<dbReference type="PANTHER" id="PTHR43772:SF2">
    <property type="entry name" value="PUTATIVE (AFU_ORTHOLOGUE AFUA_2G04480)-RELATED"/>
    <property type="match status" value="1"/>
</dbReference>
<evidence type="ECO:0000313" key="9">
    <source>
        <dbReference type="Proteomes" id="UP000199138"/>
    </source>
</evidence>
<dbReference type="InterPro" id="IPR052176">
    <property type="entry name" value="Glycosyl_Hydrlase_43_Enz"/>
</dbReference>
<dbReference type="EMBL" id="FPBK01000004">
    <property type="protein sequence ID" value="SFU46474.1"/>
    <property type="molecule type" value="Genomic_DNA"/>
</dbReference>
<evidence type="ECO:0000256" key="1">
    <source>
        <dbReference type="ARBA" id="ARBA00009865"/>
    </source>
</evidence>
<evidence type="ECO:0000256" key="2">
    <source>
        <dbReference type="ARBA" id="ARBA00022651"/>
    </source>
</evidence>
<organism evidence="8 9">
    <name type="scientific">Pustulibacterium marinum</name>
    <dbReference type="NCBI Taxonomy" id="1224947"/>
    <lineage>
        <taxon>Bacteria</taxon>
        <taxon>Pseudomonadati</taxon>
        <taxon>Bacteroidota</taxon>
        <taxon>Flavobacteriia</taxon>
        <taxon>Flavobacteriales</taxon>
        <taxon>Flavobacteriaceae</taxon>
        <taxon>Pustulibacterium</taxon>
    </lineage>
</organism>
<evidence type="ECO:0000256" key="4">
    <source>
        <dbReference type="ARBA" id="ARBA00023277"/>
    </source>
</evidence>
<dbReference type="RefSeq" id="WP_245766551.1">
    <property type="nucleotide sequence ID" value="NZ_FPBK01000004.1"/>
</dbReference>
<keyword evidence="5 7" id="KW-0326">Glycosidase</keyword>
<accession>A0A1I7GDF2</accession>
<sequence length="348" mass="40100">MKTQKIRFITLLLAAFISCKESPKKENVVSKDMPIEKGENPISNHWYADPEGIVFGNEYWIYPTYSAKFDEQVYFDAFSSKDLVHWTKHERILDTSKVAWAIRAMWAPAVIKNKDQYFFFFGANDIQREGSVFWDENDTKNHSGGIGIAVADNPGGPFKDYLGKPLIGEFYNDAQPIDQFVYQDDDGQFYIFYGGWGHCNIGKLSSDFTSIIPWEDGQKFHEITPESYVEGPFLFKRNNTYYFMWSEGNWGDDSYKVAYAMADEITGPFKKVGTILESDKEIATGAGHNSVIHKPNSEDYYMVYHRRPIPNKDRDHRVTCIDRLYFNEDGTIKPVKMTFEGVESNPIP</sequence>
<keyword evidence="2" id="KW-0624">Polysaccharide degradation</keyword>
<dbReference type="SUPFAM" id="SSF75005">
    <property type="entry name" value="Arabinanase/levansucrase/invertase"/>
    <property type="match status" value="1"/>
</dbReference>
<reference evidence="9" key="1">
    <citation type="submission" date="2016-10" db="EMBL/GenBank/DDBJ databases">
        <authorList>
            <person name="Varghese N."/>
            <person name="Submissions S."/>
        </authorList>
    </citation>
    <scope>NUCLEOTIDE SEQUENCE [LARGE SCALE GENOMIC DNA]</scope>
    <source>
        <strain evidence="9">CGMCC 1.12333</strain>
    </source>
</reference>
<comment type="similarity">
    <text evidence="1 7">Belongs to the glycosyl hydrolase 43 family.</text>
</comment>